<dbReference type="Proteomes" id="UP001234178">
    <property type="component" value="Unassembled WGS sequence"/>
</dbReference>
<proteinExistence type="predicted"/>
<name>A0ABQ9ZGE8_9CRUS</name>
<evidence type="ECO:0000313" key="2">
    <source>
        <dbReference type="Proteomes" id="UP001234178"/>
    </source>
</evidence>
<comment type="caution">
    <text evidence="1">The sequence shown here is derived from an EMBL/GenBank/DDBJ whole genome shotgun (WGS) entry which is preliminary data.</text>
</comment>
<sequence>MKYLNQKNVKYHLAATAVSYFIWWGRDAPVIFSCVQSSDQPHPSVQPLYVSDLCFPFHSFREMHKQILKTFPISKAIQYS</sequence>
<protein>
    <submittedName>
        <fullName evidence="1">Uncharacterized protein</fullName>
    </submittedName>
</protein>
<organism evidence="1 2">
    <name type="scientific">Daphnia magna</name>
    <dbReference type="NCBI Taxonomy" id="35525"/>
    <lineage>
        <taxon>Eukaryota</taxon>
        <taxon>Metazoa</taxon>
        <taxon>Ecdysozoa</taxon>
        <taxon>Arthropoda</taxon>
        <taxon>Crustacea</taxon>
        <taxon>Branchiopoda</taxon>
        <taxon>Diplostraca</taxon>
        <taxon>Cladocera</taxon>
        <taxon>Anomopoda</taxon>
        <taxon>Daphniidae</taxon>
        <taxon>Daphnia</taxon>
    </lineage>
</organism>
<accession>A0ABQ9ZGE8</accession>
<reference evidence="1 2" key="1">
    <citation type="journal article" date="2023" name="Nucleic Acids Res.">
        <title>The hologenome of Daphnia magna reveals possible DNA methylation and microbiome-mediated evolution of the host genome.</title>
        <authorList>
            <person name="Chaturvedi A."/>
            <person name="Li X."/>
            <person name="Dhandapani V."/>
            <person name="Marshall H."/>
            <person name="Kissane S."/>
            <person name="Cuenca-Cambronero M."/>
            <person name="Asole G."/>
            <person name="Calvet F."/>
            <person name="Ruiz-Romero M."/>
            <person name="Marangio P."/>
            <person name="Guigo R."/>
            <person name="Rago D."/>
            <person name="Mirbahai L."/>
            <person name="Eastwood N."/>
            <person name="Colbourne J.K."/>
            <person name="Zhou J."/>
            <person name="Mallon E."/>
            <person name="Orsini L."/>
        </authorList>
    </citation>
    <scope>NUCLEOTIDE SEQUENCE [LARGE SCALE GENOMIC DNA]</scope>
    <source>
        <strain evidence="1">LRV0_1</strain>
    </source>
</reference>
<evidence type="ECO:0000313" key="1">
    <source>
        <dbReference type="EMBL" id="KAK4011996.1"/>
    </source>
</evidence>
<keyword evidence="2" id="KW-1185">Reference proteome</keyword>
<dbReference type="EMBL" id="JAOYFB010000003">
    <property type="protein sequence ID" value="KAK4011996.1"/>
    <property type="molecule type" value="Genomic_DNA"/>
</dbReference>
<gene>
    <name evidence="1" type="ORF">OUZ56_021098</name>
</gene>